<organism evidence="1 2">
    <name type="scientific">Saprolegnia parasitica (strain CBS 223.65)</name>
    <dbReference type="NCBI Taxonomy" id="695850"/>
    <lineage>
        <taxon>Eukaryota</taxon>
        <taxon>Sar</taxon>
        <taxon>Stramenopiles</taxon>
        <taxon>Oomycota</taxon>
        <taxon>Saprolegniomycetes</taxon>
        <taxon>Saprolegniales</taxon>
        <taxon>Saprolegniaceae</taxon>
        <taxon>Saprolegnia</taxon>
    </lineage>
</organism>
<dbReference type="GeneID" id="24139647"/>
<sequence>NALYWRWLNVPDHVAPLPYGASIDFKFSDFGTSAMARLGASVDATCTSSVA</sequence>
<accession>A0A067BNS5</accession>
<name>A0A067BNS5_SAPPC</name>
<dbReference type="AlphaFoldDB" id="A0A067BNS5"/>
<dbReference type="EMBL" id="KK584178">
    <property type="protein sequence ID" value="KDO16347.1"/>
    <property type="molecule type" value="Genomic_DNA"/>
</dbReference>
<dbReference type="Proteomes" id="UP000030745">
    <property type="component" value="Unassembled WGS sequence"/>
</dbReference>
<evidence type="ECO:0000313" key="2">
    <source>
        <dbReference type="Proteomes" id="UP000030745"/>
    </source>
</evidence>
<protein>
    <submittedName>
        <fullName evidence="1">Uncharacterized protein</fullName>
    </submittedName>
</protein>
<keyword evidence="2" id="KW-1185">Reference proteome</keyword>
<dbReference type="RefSeq" id="XP_012212944.1">
    <property type="nucleotide sequence ID" value="XM_012357554.1"/>
</dbReference>
<dbReference type="KEGG" id="spar:SPRG_18121"/>
<proteinExistence type="predicted"/>
<evidence type="ECO:0000313" key="1">
    <source>
        <dbReference type="EMBL" id="KDO16347.1"/>
    </source>
</evidence>
<reference evidence="1 2" key="1">
    <citation type="journal article" date="2013" name="PLoS Genet.">
        <title>Distinctive expansion of potential virulence genes in the genome of the oomycete fish pathogen Saprolegnia parasitica.</title>
        <authorList>
            <person name="Jiang R.H."/>
            <person name="de Bruijn I."/>
            <person name="Haas B.J."/>
            <person name="Belmonte R."/>
            <person name="Lobach L."/>
            <person name="Christie J."/>
            <person name="van den Ackerveken G."/>
            <person name="Bottin A."/>
            <person name="Bulone V."/>
            <person name="Diaz-Moreno S.M."/>
            <person name="Dumas B."/>
            <person name="Fan L."/>
            <person name="Gaulin E."/>
            <person name="Govers F."/>
            <person name="Grenville-Briggs L.J."/>
            <person name="Horner N.R."/>
            <person name="Levin J.Z."/>
            <person name="Mammella M."/>
            <person name="Meijer H.J."/>
            <person name="Morris P."/>
            <person name="Nusbaum C."/>
            <person name="Oome S."/>
            <person name="Phillips A.J."/>
            <person name="van Rooyen D."/>
            <person name="Rzeszutek E."/>
            <person name="Saraiva M."/>
            <person name="Secombes C.J."/>
            <person name="Seidl M.F."/>
            <person name="Snel B."/>
            <person name="Stassen J.H."/>
            <person name="Sykes S."/>
            <person name="Tripathy S."/>
            <person name="van den Berg H."/>
            <person name="Vega-Arreguin J.C."/>
            <person name="Wawra S."/>
            <person name="Young S.K."/>
            <person name="Zeng Q."/>
            <person name="Dieguez-Uribeondo J."/>
            <person name="Russ C."/>
            <person name="Tyler B.M."/>
            <person name="van West P."/>
        </authorList>
    </citation>
    <scope>NUCLEOTIDE SEQUENCE [LARGE SCALE GENOMIC DNA]</scope>
    <source>
        <strain evidence="1 2">CBS 223.65</strain>
    </source>
</reference>
<gene>
    <name evidence="1" type="ORF">SPRG_18121</name>
</gene>
<dbReference type="VEuPathDB" id="FungiDB:SPRG_18121"/>
<feature type="non-terminal residue" evidence="1">
    <location>
        <position position="1"/>
    </location>
</feature>